<sequence>MTFILAMEAAFQTLAGISSQMRPLPLGITMQLLNETTRNIQVDNVNLRPIDRNGTCNVLCDPEFYGWNVTPRFCLRELPLHRF</sequence>
<accession>A0A0C3AVZ6</accession>
<gene>
    <name evidence="1" type="ORF">PILCRDRAFT_824651</name>
</gene>
<reference evidence="2" key="2">
    <citation type="submission" date="2015-01" db="EMBL/GenBank/DDBJ databases">
        <title>Evolutionary Origins and Diversification of the Mycorrhizal Mutualists.</title>
        <authorList>
            <consortium name="DOE Joint Genome Institute"/>
            <consortium name="Mycorrhizal Genomics Consortium"/>
            <person name="Kohler A."/>
            <person name="Kuo A."/>
            <person name="Nagy L.G."/>
            <person name="Floudas D."/>
            <person name="Copeland A."/>
            <person name="Barry K.W."/>
            <person name="Cichocki N."/>
            <person name="Veneault-Fourrey C."/>
            <person name="LaButti K."/>
            <person name="Lindquist E.A."/>
            <person name="Lipzen A."/>
            <person name="Lundell T."/>
            <person name="Morin E."/>
            <person name="Murat C."/>
            <person name="Riley R."/>
            <person name="Ohm R."/>
            <person name="Sun H."/>
            <person name="Tunlid A."/>
            <person name="Henrissat B."/>
            <person name="Grigoriev I.V."/>
            <person name="Hibbett D.S."/>
            <person name="Martin F."/>
        </authorList>
    </citation>
    <scope>NUCLEOTIDE SEQUENCE [LARGE SCALE GENOMIC DNA]</scope>
    <source>
        <strain evidence="2">F 1598</strain>
    </source>
</reference>
<dbReference type="HOGENOM" id="CLU_2543389_0_0_1"/>
<name>A0A0C3AVZ6_PILCF</name>
<organism evidence="1 2">
    <name type="scientific">Piloderma croceum (strain F 1598)</name>
    <dbReference type="NCBI Taxonomy" id="765440"/>
    <lineage>
        <taxon>Eukaryota</taxon>
        <taxon>Fungi</taxon>
        <taxon>Dikarya</taxon>
        <taxon>Basidiomycota</taxon>
        <taxon>Agaricomycotina</taxon>
        <taxon>Agaricomycetes</taxon>
        <taxon>Agaricomycetidae</taxon>
        <taxon>Atheliales</taxon>
        <taxon>Atheliaceae</taxon>
        <taxon>Piloderma</taxon>
    </lineage>
</organism>
<evidence type="ECO:0000313" key="2">
    <source>
        <dbReference type="Proteomes" id="UP000054166"/>
    </source>
</evidence>
<dbReference type="Proteomes" id="UP000054166">
    <property type="component" value="Unassembled WGS sequence"/>
</dbReference>
<dbReference type="AlphaFoldDB" id="A0A0C3AVZ6"/>
<keyword evidence="2" id="KW-1185">Reference proteome</keyword>
<dbReference type="EMBL" id="KN833018">
    <property type="protein sequence ID" value="KIM78183.1"/>
    <property type="molecule type" value="Genomic_DNA"/>
</dbReference>
<reference evidence="1 2" key="1">
    <citation type="submission" date="2014-04" db="EMBL/GenBank/DDBJ databases">
        <authorList>
            <consortium name="DOE Joint Genome Institute"/>
            <person name="Kuo A."/>
            <person name="Tarkka M."/>
            <person name="Buscot F."/>
            <person name="Kohler A."/>
            <person name="Nagy L.G."/>
            <person name="Floudas D."/>
            <person name="Copeland A."/>
            <person name="Barry K.W."/>
            <person name="Cichocki N."/>
            <person name="Veneault-Fourrey C."/>
            <person name="LaButti K."/>
            <person name="Lindquist E.A."/>
            <person name="Lipzen A."/>
            <person name="Lundell T."/>
            <person name="Morin E."/>
            <person name="Murat C."/>
            <person name="Sun H."/>
            <person name="Tunlid A."/>
            <person name="Henrissat B."/>
            <person name="Grigoriev I.V."/>
            <person name="Hibbett D.S."/>
            <person name="Martin F."/>
            <person name="Nordberg H.P."/>
            <person name="Cantor M.N."/>
            <person name="Hua S.X."/>
        </authorList>
    </citation>
    <scope>NUCLEOTIDE SEQUENCE [LARGE SCALE GENOMIC DNA]</scope>
    <source>
        <strain evidence="1 2">F 1598</strain>
    </source>
</reference>
<protein>
    <submittedName>
        <fullName evidence="1">Uncharacterized protein</fullName>
    </submittedName>
</protein>
<proteinExistence type="predicted"/>
<dbReference type="InParanoid" id="A0A0C3AVZ6"/>
<evidence type="ECO:0000313" key="1">
    <source>
        <dbReference type="EMBL" id="KIM78183.1"/>
    </source>
</evidence>